<keyword evidence="1" id="KW-0805">Transcription regulation</keyword>
<evidence type="ECO:0000259" key="4">
    <source>
        <dbReference type="PROSITE" id="PS51077"/>
    </source>
</evidence>
<dbReference type="EMBL" id="JBHSSD010000041">
    <property type="protein sequence ID" value="MFC6164948.1"/>
    <property type="molecule type" value="Genomic_DNA"/>
</dbReference>
<evidence type="ECO:0000256" key="1">
    <source>
        <dbReference type="ARBA" id="ARBA00023015"/>
    </source>
</evidence>
<dbReference type="Proteomes" id="UP001596253">
    <property type="component" value="Unassembled WGS sequence"/>
</dbReference>
<dbReference type="InterPro" id="IPR050707">
    <property type="entry name" value="HTH_MetabolicPath_Reg"/>
</dbReference>
<sequence>MSQYLSSTLAKGLQILDYLTQHDSASLQTIATDLNLNKTTAFRLLASLVELNYVKKVARRYVLATQNQLLTQLNRPVLNWIAVPIAQQITQKYHVTAYIGILDGSDVVITQVIDDQHSLAEYHKIGLAAPINESALGKCIAAYLPSAKRDHLLTQLTSQPTKYTLHDRIALAQNFQVIRTQGYSLDDEESSFGIRCLAVPIRQNEQVIASLGIAGPIAQLPRHQLKPLANALTRCSQTIASQLA</sequence>
<dbReference type="SUPFAM" id="SSF46785">
    <property type="entry name" value="Winged helix' DNA-binding domain"/>
    <property type="match status" value="1"/>
</dbReference>
<dbReference type="Gene3D" id="3.30.450.40">
    <property type="match status" value="1"/>
</dbReference>
<keyword evidence="2" id="KW-0238">DNA-binding</keyword>
<gene>
    <name evidence="6" type="ORF">ACFP3T_09730</name>
</gene>
<dbReference type="SMART" id="SM00346">
    <property type="entry name" value="HTH_ICLR"/>
    <property type="match status" value="1"/>
</dbReference>
<dbReference type="Gene3D" id="1.10.10.10">
    <property type="entry name" value="Winged helix-like DNA-binding domain superfamily/Winged helix DNA-binding domain"/>
    <property type="match status" value="1"/>
</dbReference>
<dbReference type="PROSITE" id="PS51077">
    <property type="entry name" value="HTH_ICLR"/>
    <property type="match status" value="1"/>
</dbReference>
<dbReference type="RefSeq" id="WP_171001034.1">
    <property type="nucleotide sequence ID" value="NZ_BJDK01000009.1"/>
</dbReference>
<name>A0ABW1R9Y7_9LACO</name>
<keyword evidence="3" id="KW-0804">Transcription</keyword>
<dbReference type="PANTHER" id="PTHR30136:SF35">
    <property type="entry name" value="HTH-TYPE TRANSCRIPTIONAL REGULATOR RV1719"/>
    <property type="match status" value="1"/>
</dbReference>
<evidence type="ECO:0000256" key="2">
    <source>
        <dbReference type="ARBA" id="ARBA00023125"/>
    </source>
</evidence>
<feature type="domain" description="IclR-ED" evidence="5">
    <location>
        <begin position="61"/>
        <end position="244"/>
    </location>
</feature>
<organism evidence="6 7">
    <name type="scientific">Lactiplantibacillus dongliensis</name>
    <dbReference type="NCBI Taxonomy" id="2559919"/>
    <lineage>
        <taxon>Bacteria</taxon>
        <taxon>Bacillati</taxon>
        <taxon>Bacillota</taxon>
        <taxon>Bacilli</taxon>
        <taxon>Lactobacillales</taxon>
        <taxon>Lactobacillaceae</taxon>
        <taxon>Lactiplantibacillus</taxon>
    </lineage>
</organism>
<keyword evidence="7" id="KW-1185">Reference proteome</keyword>
<dbReference type="InterPro" id="IPR029016">
    <property type="entry name" value="GAF-like_dom_sf"/>
</dbReference>
<dbReference type="InterPro" id="IPR036388">
    <property type="entry name" value="WH-like_DNA-bd_sf"/>
</dbReference>
<evidence type="ECO:0000313" key="6">
    <source>
        <dbReference type="EMBL" id="MFC6164948.1"/>
    </source>
</evidence>
<dbReference type="PANTHER" id="PTHR30136">
    <property type="entry name" value="HELIX-TURN-HELIX TRANSCRIPTIONAL REGULATOR, ICLR FAMILY"/>
    <property type="match status" value="1"/>
</dbReference>
<dbReference type="InterPro" id="IPR014757">
    <property type="entry name" value="Tscrpt_reg_IclR_C"/>
</dbReference>
<accession>A0ABW1R9Y7</accession>
<dbReference type="PROSITE" id="PS51078">
    <property type="entry name" value="ICLR_ED"/>
    <property type="match status" value="1"/>
</dbReference>
<proteinExistence type="predicted"/>
<evidence type="ECO:0000256" key="3">
    <source>
        <dbReference type="ARBA" id="ARBA00023163"/>
    </source>
</evidence>
<comment type="caution">
    <text evidence="6">The sequence shown here is derived from an EMBL/GenBank/DDBJ whole genome shotgun (WGS) entry which is preliminary data.</text>
</comment>
<dbReference type="InterPro" id="IPR005471">
    <property type="entry name" value="Tscrpt_reg_IclR_N"/>
</dbReference>
<evidence type="ECO:0000313" key="7">
    <source>
        <dbReference type="Proteomes" id="UP001596253"/>
    </source>
</evidence>
<dbReference type="Pfam" id="PF09339">
    <property type="entry name" value="HTH_IclR"/>
    <property type="match status" value="1"/>
</dbReference>
<dbReference type="Pfam" id="PF01614">
    <property type="entry name" value="IclR_C"/>
    <property type="match status" value="1"/>
</dbReference>
<dbReference type="InterPro" id="IPR036390">
    <property type="entry name" value="WH_DNA-bd_sf"/>
</dbReference>
<protein>
    <submittedName>
        <fullName evidence="6">IclR family transcriptional regulator</fullName>
    </submittedName>
</protein>
<reference evidence="7" key="1">
    <citation type="journal article" date="2019" name="Int. J. Syst. Evol. Microbiol.">
        <title>The Global Catalogue of Microorganisms (GCM) 10K type strain sequencing project: providing services to taxonomists for standard genome sequencing and annotation.</title>
        <authorList>
            <consortium name="The Broad Institute Genomics Platform"/>
            <consortium name="The Broad Institute Genome Sequencing Center for Infectious Disease"/>
            <person name="Wu L."/>
            <person name="Ma J."/>
        </authorList>
    </citation>
    <scope>NUCLEOTIDE SEQUENCE [LARGE SCALE GENOMIC DNA]</scope>
    <source>
        <strain evidence="7">CCM 8932</strain>
    </source>
</reference>
<dbReference type="SUPFAM" id="SSF55781">
    <property type="entry name" value="GAF domain-like"/>
    <property type="match status" value="1"/>
</dbReference>
<feature type="domain" description="HTH iclR-type" evidence="4">
    <location>
        <begin position="6"/>
        <end position="65"/>
    </location>
</feature>
<evidence type="ECO:0000259" key="5">
    <source>
        <dbReference type="PROSITE" id="PS51078"/>
    </source>
</evidence>